<dbReference type="EMBL" id="FZOJ01000003">
    <property type="protein sequence ID" value="SNS05657.1"/>
    <property type="molecule type" value="Genomic_DNA"/>
</dbReference>
<proteinExistence type="inferred from homology"/>
<keyword evidence="4" id="KW-1185">Reference proteome</keyword>
<evidence type="ECO:0000313" key="3">
    <source>
        <dbReference type="EMBL" id="SNS05657.1"/>
    </source>
</evidence>
<dbReference type="InterPro" id="IPR050834">
    <property type="entry name" value="Glycosyltransf_2"/>
</dbReference>
<dbReference type="Pfam" id="PF03452">
    <property type="entry name" value="Anp1"/>
    <property type="match status" value="1"/>
</dbReference>
<reference evidence="3 4" key="1">
    <citation type="submission" date="2017-06" db="EMBL/GenBank/DDBJ databases">
        <authorList>
            <person name="Kim H.J."/>
            <person name="Triplett B.A."/>
        </authorList>
    </citation>
    <scope>NUCLEOTIDE SEQUENCE [LARGE SCALE GENOMIC DNA]</scope>
    <source>
        <strain evidence="3 4">SCA</strain>
    </source>
</reference>
<dbReference type="Pfam" id="PF00535">
    <property type="entry name" value="Glycos_transf_2"/>
    <property type="match status" value="1"/>
</dbReference>
<dbReference type="OrthoDB" id="183314at2"/>
<feature type="domain" description="Glycosyltransferase 2-like" evidence="2">
    <location>
        <begin position="288"/>
        <end position="412"/>
    </location>
</feature>
<dbReference type="RefSeq" id="WP_089281659.1">
    <property type="nucleotide sequence ID" value="NZ_FZOJ01000003.1"/>
</dbReference>
<sequence length="515" mass="60946">MNKKRVLVGSPVYQKPEILKVFLKSLKKLNRHTISIDYMFVDDNIDENSSQLLTEFERDESKVMILCGEEQGVYLCNDESHHWDDGLMLKVANYKNSIINYAIENNYDYLFFVDSDLVLQPNLIEHLKTANKDIISEIFWSQWHNDRPFEPNVWLFDEYDLVPKKLGEKLSQKEMDIRQIKFLNQLRIPGLYEVGGLGACTLISRAALVEGVSFDPIKNLTIHGEDRFFCIRAAVLGIDLFVDTHYPAYHIYREKDLAGVQNYVKDYEADLAFVRQYKKQGNKITLSMIVKNEEGRYLNQMLNSLKMHIDEAVIIDDGSCDNTVNMCREILKDIPLHVIQNEQSMFASEVGLRKKQWSETIKTNPDWILNLDADEILEDSFWDKAQKLINNQNYDFYCFKLYDMWSETHYREDEYWNAHSIYRPFLMRYQPDFNYIWHETPQHCGRFPINTFSFPRATSEFRVKHFGWATQEDRVEKYKRYGLLDPDAIYGIREQYDSIMDTNPNLIRWDVDEVI</sequence>
<dbReference type="Gene3D" id="3.90.550.10">
    <property type="entry name" value="Spore Coat Polysaccharide Biosynthesis Protein SpsA, Chain A"/>
    <property type="match status" value="2"/>
</dbReference>
<evidence type="ECO:0000256" key="1">
    <source>
        <dbReference type="ARBA" id="ARBA00006739"/>
    </source>
</evidence>
<dbReference type="PANTHER" id="PTHR43685">
    <property type="entry name" value="GLYCOSYLTRANSFERASE"/>
    <property type="match status" value="1"/>
</dbReference>
<dbReference type="InterPro" id="IPR029044">
    <property type="entry name" value="Nucleotide-diphossugar_trans"/>
</dbReference>
<dbReference type="PANTHER" id="PTHR43685:SF11">
    <property type="entry name" value="GLYCOSYLTRANSFERASE TAGX-RELATED"/>
    <property type="match status" value="1"/>
</dbReference>
<keyword evidence="3" id="KW-0808">Transferase</keyword>
<accession>A0A239BCF3</accession>
<dbReference type="CDD" id="cd00761">
    <property type="entry name" value="Glyco_tranf_GTA_type"/>
    <property type="match status" value="1"/>
</dbReference>
<dbReference type="InterPro" id="IPR001173">
    <property type="entry name" value="Glyco_trans_2-like"/>
</dbReference>
<evidence type="ECO:0000259" key="2">
    <source>
        <dbReference type="Pfam" id="PF00535"/>
    </source>
</evidence>
<dbReference type="Proteomes" id="UP000198304">
    <property type="component" value="Unassembled WGS sequence"/>
</dbReference>
<evidence type="ECO:0000313" key="4">
    <source>
        <dbReference type="Proteomes" id="UP000198304"/>
    </source>
</evidence>
<dbReference type="SUPFAM" id="SSF53448">
    <property type="entry name" value="Nucleotide-diphospho-sugar transferases"/>
    <property type="match status" value="2"/>
</dbReference>
<dbReference type="AlphaFoldDB" id="A0A239BCF3"/>
<protein>
    <submittedName>
        <fullName evidence="3">Glycosyltransferase, GT2 family</fullName>
    </submittedName>
</protein>
<comment type="similarity">
    <text evidence="1">Belongs to the glycosyltransferase 2 family.</text>
</comment>
<name>A0A239BCF3_9FIRM</name>
<dbReference type="GO" id="GO:0016740">
    <property type="term" value="F:transferase activity"/>
    <property type="evidence" value="ECO:0007669"/>
    <property type="project" value="UniProtKB-KW"/>
</dbReference>
<gene>
    <name evidence="3" type="ORF">SAMN05446037_1003176</name>
</gene>
<organism evidence="3 4">
    <name type="scientific">Anaerovirgula multivorans</name>
    <dbReference type="NCBI Taxonomy" id="312168"/>
    <lineage>
        <taxon>Bacteria</taxon>
        <taxon>Bacillati</taxon>
        <taxon>Bacillota</taxon>
        <taxon>Clostridia</taxon>
        <taxon>Peptostreptococcales</taxon>
        <taxon>Natronincolaceae</taxon>
        <taxon>Anaerovirgula</taxon>
    </lineage>
</organism>